<proteinExistence type="predicted"/>
<protein>
    <submittedName>
        <fullName evidence="1">Unnamed protein product</fullName>
    </submittedName>
</protein>
<reference evidence="1" key="1">
    <citation type="submission" date="2023-04" db="EMBL/GenBank/DDBJ databases">
        <title>Ambrosiozyma monospora NBRC 10751.</title>
        <authorList>
            <person name="Ichikawa N."/>
            <person name="Sato H."/>
            <person name="Tonouchi N."/>
        </authorList>
    </citation>
    <scope>NUCLEOTIDE SEQUENCE</scope>
    <source>
        <strain evidence="1">NBRC 10751</strain>
    </source>
</reference>
<name>A0ACB5TYL8_AMBMO</name>
<organism evidence="1 2">
    <name type="scientific">Ambrosiozyma monospora</name>
    <name type="common">Yeast</name>
    <name type="synonym">Endomycopsis monosporus</name>
    <dbReference type="NCBI Taxonomy" id="43982"/>
    <lineage>
        <taxon>Eukaryota</taxon>
        <taxon>Fungi</taxon>
        <taxon>Dikarya</taxon>
        <taxon>Ascomycota</taxon>
        <taxon>Saccharomycotina</taxon>
        <taxon>Pichiomycetes</taxon>
        <taxon>Pichiales</taxon>
        <taxon>Pichiaceae</taxon>
        <taxon>Ambrosiozyma</taxon>
    </lineage>
</organism>
<evidence type="ECO:0000313" key="2">
    <source>
        <dbReference type="Proteomes" id="UP001165064"/>
    </source>
</evidence>
<gene>
    <name evidence="1" type="ORF">Amon02_001025800</name>
</gene>
<sequence>MTNISNESELCLHVMTIVQSCRSIMKPAAKYFGGVNSCYDGIKSNLMVLKTDDKSSLWPCRIGGLDFISRKPEHIKFLSQSFYSASWKVPVLDFNLFSAYASMIVDENPVRFQDQFTLPYFYFFGFLIYVNYSNMNGIPSRSLENYDFKESFSNIKKTTKQLLKAELDGSTMDKGHISPNLSEPVLSSVCENYSVTTATANDMEMEPVQLLCGPHHKYIVFALSSEDYIKLFKPKLKHQFNDSDKVVIKLLNDDQLRKHHELASGQNQQFENYRKESISQFHNELETFHKIFEFNEHQQNKDSRINHLDLLGFETP</sequence>
<keyword evidence="2" id="KW-1185">Reference proteome</keyword>
<dbReference type="EMBL" id="BSXS01010143">
    <property type="protein sequence ID" value="GME97514.1"/>
    <property type="molecule type" value="Genomic_DNA"/>
</dbReference>
<accession>A0ACB5TYL8</accession>
<comment type="caution">
    <text evidence="1">The sequence shown here is derived from an EMBL/GenBank/DDBJ whole genome shotgun (WGS) entry which is preliminary data.</text>
</comment>
<evidence type="ECO:0000313" key="1">
    <source>
        <dbReference type="EMBL" id="GME97514.1"/>
    </source>
</evidence>
<dbReference type="Proteomes" id="UP001165064">
    <property type="component" value="Unassembled WGS sequence"/>
</dbReference>